<dbReference type="Gene3D" id="3.40.50.300">
    <property type="entry name" value="P-loop containing nucleotide triphosphate hydrolases"/>
    <property type="match status" value="2"/>
</dbReference>
<dbReference type="PROSITE" id="PS00211">
    <property type="entry name" value="ABC_TRANSPORTER_1"/>
    <property type="match status" value="2"/>
</dbReference>
<evidence type="ECO:0000256" key="2">
    <source>
        <dbReference type="ARBA" id="ARBA00022840"/>
    </source>
</evidence>
<keyword evidence="3" id="KW-0175">Coiled coil</keyword>
<keyword evidence="6" id="KW-1185">Reference proteome</keyword>
<dbReference type="PANTHER" id="PTHR42855">
    <property type="entry name" value="ABC TRANSPORTER ATP-BINDING SUBUNIT"/>
    <property type="match status" value="1"/>
</dbReference>
<dbReference type="InterPro" id="IPR051309">
    <property type="entry name" value="ABCF_ATPase"/>
</dbReference>
<evidence type="ECO:0000313" key="5">
    <source>
        <dbReference type="EMBL" id="MFM1524322.1"/>
    </source>
</evidence>
<dbReference type="PROSITE" id="PS50893">
    <property type="entry name" value="ABC_TRANSPORTER_2"/>
    <property type="match status" value="2"/>
</dbReference>
<evidence type="ECO:0000259" key="4">
    <source>
        <dbReference type="PROSITE" id="PS50893"/>
    </source>
</evidence>
<evidence type="ECO:0000313" key="6">
    <source>
        <dbReference type="Proteomes" id="UP001629536"/>
    </source>
</evidence>
<dbReference type="RefSeq" id="WP_408126188.1">
    <property type="nucleotide sequence ID" value="NZ_JBFNFH010000002.1"/>
</dbReference>
<evidence type="ECO:0000256" key="3">
    <source>
        <dbReference type="SAM" id="Coils"/>
    </source>
</evidence>
<protein>
    <submittedName>
        <fullName evidence="5">ABC-F family ATP-binding cassette domain-containing protein</fullName>
    </submittedName>
</protein>
<dbReference type="Pfam" id="PF00005">
    <property type="entry name" value="ABC_tran"/>
    <property type="match status" value="2"/>
</dbReference>
<dbReference type="InterPro" id="IPR003593">
    <property type="entry name" value="AAA+_ATPase"/>
</dbReference>
<proteinExistence type="predicted"/>
<dbReference type="CDD" id="cd03221">
    <property type="entry name" value="ABCF_EF-3"/>
    <property type="match status" value="2"/>
</dbReference>
<sequence>MSILTVSNLNHSYGGREILENVNFRLLKGEHVGLIGPNGEGKSSFMNIITGKLIPDTGTIEWAKFVKVGYLDQLASYDKDVTVREVLQDAFSDLFEKESRINELYMSMADASETELNEMMEEVGLLQDIIEYRDFYVIDSKIDELANNMGIVELGLDTPFKDLSGGQRSKVLLCKLLLEKPDILMLDEPTNYLDETQIEWLRRYLKEYENAFILISHDIEFLDSVINLIYHVENKELNRYVGNYSEFERLHELKLKQIENAYKKQQQEIKRLEDFVARNKANIATRNMAMSRQKMLDKMDRIELQREKPDPEFEFKEIGSTSRLIFETKDLVIGYDDESPLTVPLNLRMERGDRIAITGMNGLGKTTLVKTLLGEIKPLSGEIHFGQNLHIGYFKQEETYGNQTAIDEVWDAFPSLLQNEVRAALAKCGLTTEQYESQVKVLSGGEKAKVRLCKVINKPTNIVMLDEPTNHLDNAAKDELKRALKEYNGGIFLISHEKAFYEDIATTVWNMEEFSLLFK</sequence>
<dbReference type="InterPro" id="IPR027417">
    <property type="entry name" value="P-loop_NTPase"/>
</dbReference>
<dbReference type="PANTHER" id="PTHR42855:SF2">
    <property type="entry name" value="DRUG RESISTANCE ABC TRANSPORTER,ATP-BINDING PROTEIN"/>
    <property type="match status" value="1"/>
</dbReference>
<evidence type="ECO:0000256" key="1">
    <source>
        <dbReference type="ARBA" id="ARBA00022741"/>
    </source>
</evidence>
<comment type="caution">
    <text evidence="5">The sequence shown here is derived from an EMBL/GenBank/DDBJ whole genome shotgun (WGS) entry which is preliminary data.</text>
</comment>
<keyword evidence="2 5" id="KW-0067">ATP-binding</keyword>
<dbReference type="Proteomes" id="UP001629536">
    <property type="component" value="Unassembled WGS sequence"/>
</dbReference>
<dbReference type="SUPFAM" id="SSF52540">
    <property type="entry name" value="P-loop containing nucleoside triphosphate hydrolases"/>
    <property type="match status" value="2"/>
</dbReference>
<feature type="coiled-coil region" evidence="3">
    <location>
        <begin position="248"/>
        <end position="282"/>
    </location>
</feature>
<name>A0ABW9F4N2_9FIRM</name>
<dbReference type="InterPro" id="IPR003439">
    <property type="entry name" value="ABC_transporter-like_ATP-bd"/>
</dbReference>
<keyword evidence="1" id="KW-0547">Nucleotide-binding</keyword>
<dbReference type="InterPro" id="IPR017871">
    <property type="entry name" value="ABC_transporter-like_CS"/>
</dbReference>
<dbReference type="EMBL" id="JBFNFH010000002">
    <property type="protein sequence ID" value="MFM1524322.1"/>
    <property type="molecule type" value="Genomic_DNA"/>
</dbReference>
<reference evidence="5 6" key="1">
    <citation type="journal article" date="2024" name="Front. Microbiol.">
        <title>Pangenomic and biochemical analyses of Helcococcus ovis reveal widespread tetracycline resistance and a novel bacterial species, Helcococcus bovis.</title>
        <authorList>
            <person name="Cunha F."/>
            <person name="Zhai Y."/>
            <person name="Casaro S."/>
            <person name="Jones K.L."/>
            <person name="Hernandez M."/>
            <person name="Bisinotto R.S."/>
            <person name="Kariyawasam S."/>
            <person name="Brown M.B."/>
            <person name="Phillips A."/>
            <person name="Jeong K.C."/>
            <person name="Galvao K.N."/>
        </authorList>
    </citation>
    <scope>NUCLEOTIDE SEQUENCE [LARGE SCALE GENOMIC DNA]</scope>
    <source>
        <strain evidence="5 6">KG197</strain>
    </source>
</reference>
<feature type="domain" description="ABC transporter" evidence="4">
    <location>
        <begin position="326"/>
        <end position="519"/>
    </location>
</feature>
<dbReference type="Pfam" id="PF12848">
    <property type="entry name" value="ABC_tran_Xtn"/>
    <property type="match status" value="1"/>
</dbReference>
<dbReference type="InterPro" id="IPR032781">
    <property type="entry name" value="ABC_tran_Xtn"/>
</dbReference>
<accession>A0ABW9F4N2</accession>
<organism evidence="5 6">
    <name type="scientific">Helcococcus bovis</name>
    <dbReference type="NCBI Taxonomy" id="3153252"/>
    <lineage>
        <taxon>Bacteria</taxon>
        <taxon>Bacillati</taxon>
        <taxon>Bacillota</taxon>
        <taxon>Tissierellia</taxon>
        <taxon>Tissierellales</taxon>
        <taxon>Peptoniphilaceae</taxon>
        <taxon>Helcococcus</taxon>
    </lineage>
</organism>
<dbReference type="GO" id="GO:0005524">
    <property type="term" value="F:ATP binding"/>
    <property type="evidence" value="ECO:0007669"/>
    <property type="project" value="UniProtKB-KW"/>
</dbReference>
<feature type="domain" description="ABC transporter" evidence="4">
    <location>
        <begin position="4"/>
        <end position="259"/>
    </location>
</feature>
<gene>
    <name evidence="5" type="ORF">ABGF40_01380</name>
</gene>
<dbReference type="SMART" id="SM00382">
    <property type="entry name" value="AAA"/>
    <property type="match status" value="2"/>
</dbReference>